<evidence type="ECO:0000256" key="1">
    <source>
        <dbReference type="SAM" id="MobiDB-lite"/>
    </source>
</evidence>
<reference evidence="2 3" key="1">
    <citation type="submission" date="2019-03" db="EMBL/GenBank/DDBJ databases">
        <title>First draft genome of Liparis tanakae, snailfish: a comprehensive survey of snailfish specific genes.</title>
        <authorList>
            <person name="Kim W."/>
            <person name="Song I."/>
            <person name="Jeong J.-H."/>
            <person name="Kim D."/>
            <person name="Kim S."/>
            <person name="Ryu S."/>
            <person name="Song J.Y."/>
            <person name="Lee S.K."/>
        </authorList>
    </citation>
    <scope>NUCLEOTIDE SEQUENCE [LARGE SCALE GENOMIC DNA]</scope>
    <source>
        <tissue evidence="2">Muscle</tissue>
    </source>
</reference>
<dbReference type="AlphaFoldDB" id="A0A4Z2GK75"/>
<keyword evidence="3" id="KW-1185">Reference proteome</keyword>
<dbReference type="Proteomes" id="UP000314294">
    <property type="component" value="Unassembled WGS sequence"/>
</dbReference>
<comment type="caution">
    <text evidence="2">The sequence shown here is derived from an EMBL/GenBank/DDBJ whole genome shotgun (WGS) entry which is preliminary data.</text>
</comment>
<feature type="region of interest" description="Disordered" evidence="1">
    <location>
        <begin position="228"/>
        <end position="248"/>
    </location>
</feature>
<proteinExistence type="predicted"/>
<accession>A0A4Z2GK75</accession>
<protein>
    <submittedName>
        <fullName evidence="2">Uncharacterized protein</fullName>
    </submittedName>
</protein>
<evidence type="ECO:0000313" key="2">
    <source>
        <dbReference type="EMBL" id="TNN53132.1"/>
    </source>
</evidence>
<name>A0A4Z2GK75_9TELE</name>
<sequence>MKRYCGCGEAPCSMTVFMCVMLARNRAMSNMPSAAVFLVAYRFMFSCWDNTVGDVRRVLVGGPPAGMVDLSDVRSRSRPGSPLSVFPSPCMLTEVSRVLVKSTEALLLGVYSALKHRDPPALEQGPGDGVGIGARPTEVRSVGHGYLKAWRHEVKHYLHATLQRSNFVFVVFPNYPSAVSERLSTARWIVGLFEQTHSKRTRSNEAQPRVSRRREVTASLLQHEIFTKHPPTHPLTHSTHTEPPAYRP</sequence>
<dbReference type="EMBL" id="SRLO01000525">
    <property type="protein sequence ID" value="TNN53132.1"/>
    <property type="molecule type" value="Genomic_DNA"/>
</dbReference>
<evidence type="ECO:0000313" key="3">
    <source>
        <dbReference type="Proteomes" id="UP000314294"/>
    </source>
</evidence>
<organism evidence="2 3">
    <name type="scientific">Liparis tanakae</name>
    <name type="common">Tanaka's snailfish</name>
    <dbReference type="NCBI Taxonomy" id="230148"/>
    <lineage>
        <taxon>Eukaryota</taxon>
        <taxon>Metazoa</taxon>
        <taxon>Chordata</taxon>
        <taxon>Craniata</taxon>
        <taxon>Vertebrata</taxon>
        <taxon>Euteleostomi</taxon>
        <taxon>Actinopterygii</taxon>
        <taxon>Neopterygii</taxon>
        <taxon>Teleostei</taxon>
        <taxon>Neoteleostei</taxon>
        <taxon>Acanthomorphata</taxon>
        <taxon>Eupercaria</taxon>
        <taxon>Perciformes</taxon>
        <taxon>Cottioidei</taxon>
        <taxon>Cottales</taxon>
        <taxon>Liparidae</taxon>
        <taxon>Liparis</taxon>
    </lineage>
</organism>
<gene>
    <name evidence="2" type="ORF">EYF80_036651</name>
</gene>
<feature type="compositionally biased region" description="Low complexity" evidence="1">
    <location>
        <begin position="234"/>
        <end position="248"/>
    </location>
</feature>